<dbReference type="InterPro" id="IPR029903">
    <property type="entry name" value="RmlD-like-bd"/>
</dbReference>
<reference evidence="9" key="1">
    <citation type="journal article" date="2015" name="MBio">
        <title>Genome-Resolved Metagenomic Analysis Reveals Roles for Candidate Phyla and Other Microbial Community Members in Biogeochemical Transformations in Oil Reservoirs.</title>
        <authorList>
            <person name="Hu P."/>
            <person name="Tom L."/>
            <person name="Singh A."/>
            <person name="Thomas B.C."/>
            <person name="Baker B.J."/>
            <person name="Piceno Y.M."/>
            <person name="Andersen G.L."/>
            <person name="Banfield J.F."/>
        </authorList>
    </citation>
    <scope>NUCLEOTIDE SEQUENCE [LARGE SCALE GENOMIC DNA]</scope>
</reference>
<dbReference type="Gene3D" id="3.40.50.720">
    <property type="entry name" value="NAD(P)-binding Rossmann-like Domain"/>
    <property type="match status" value="1"/>
</dbReference>
<comment type="catalytic activity">
    <reaction evidence="5">
        <text>dTDP-beta-L-rhamnose + NADP(+) = dTDP-4-dehydro-beta-L-rhamnose + NADPH + H(+)</text>
        <dbReference type="Rhea" id="RHEA:21796"/>
        <dbReference type="ChEBI" id="CHEBI:15378"/>
        <dbReference type="ChEBI" id="CHEBI:57510"/>
        <dbReference type="ChEBI" id="CHEBI:57783"/>
        <dbReference type="ChEBI" id="CHEBI:58349"/>
        <dbReference type="ChEBI" id="CHEBI:62830"/>
        <dbReference type="EC" id="1.1.1.133"/>
    </reaction>
</comment>
<dbReference type="GO" id="GO:0008831">
    <property type="term" value="F:dTDP-4-dehydrorhamnose reductase activity"/>
    <property type="evidence" value="ECO:0007669"/>
    <property type="project" value="UniProtKB-EC"/>
</dbReference>
<evidence type="ECO:0000313" key="8">
    <source>
        <dbReference type="EMBL" id="KUK77328.1"/>
    </source>
</evidence>
<comment type="function">
    <text evidence="6">Catalyzes the reduction of dTDP-6-deoxy-L-lyxo-4-hexulose to yield dTDP-L-rhamnose.</text>
</comment>
<gene>
    <name evidence="8" type="ORF">XD92_0837</name>
</gene>
<dbReference type="PANTHER" id="PTHR10491:SF4">
    <property type="entry name" value="METHIONINE ADENOSYLTRANSFERASE 2 SUBUNIT BETA"/>
    <property type="match status" value="1"/>
</dbReference>
<name>A0A101HI77_9BACT</name>
<dbReference type="NCBIfam" id="TIGR01214">
    <property type="entry name" value="rmlD"/>
    <property type="match status" value="1"/>
</dbReference>
<evidence type="ECO:0000256" key="3">
    <source>
        <dbReference type="ARBA" id="ARBA00012929"/>
    </source>
</evidence>
<organism evidence="8 9">
    <name type="scientific">Proteiniphilum acetatigenes</name>
    <dbReference type="NCBI Taxonomy" id="294710"/>
    <lineage>
        <taxon>Bacteria</taxon>
        <taxon>Pseudomonadati</taxon>
        <taxon>Bacteroidota</taxon>
        <taxon>Bacteroidia</taxon>
        <taxon>Bacteroidales</taxon>
        <taxon>Dysgonomonadaceae</taxon>
        <taxon>Proteiniphilum</taxon>
    </lineage>
</organism>
<dbReference type="PATRIC" id="fig|294710.3.peg.1173"/>
<dbReference type="AlphaFoldDB" id="A0A101HI77"/>
<accession>A0A101HI77</accession>
<comment type="similarity">
    <text evidence="2 6">Belongs to the dTDP-4-dehydrorhamnose reductase family.</text>
</comment>
<dbReference type="InterPro" id="IPR036291">
    <property type="entry name" value="NAD(P)-bd_dom_sf"/>
</dbReference>
<dbReference type="SUPFAM" id="SSF51735">
    <property type="entry name" value="NAD(P)-binding Rossmann-fold domains"/>
    <property type="match status" value="1"/>
</dbReference>
<evidence type="ECO:0000259" key="7">
    <source>
        <dbReference type="Pfam" id="PF04321"/>
    </source>
</evidence>
<dbReference type="PANTHER" id="PTHR10491">
    <property type="entry name" value="DTDP-4-DEHYDRORHAMNOSE REDUCTASE"/>
    <property type="match status" value="1"/>
</dbReference>
<dbReference type="GO" id="GO:0005829">
    <property type="term" value="C:cytosol"/>
    <property type="evidence" value="ECO:0007669"/>
    <property type="project" value="TreeGrafter"/>
</dbReference>
<evidence type="ECO:0000256" key="4">
    <source>
        <dbReference type="ARBA" id="ARBA00017099"/>
    </source>
</evidence>
<dbReference type="EMBL" id="LGGN01000142">
    <property type="protein sequence ID" value="KUK77328.1"/>
    <property type="molecule type" value="Genomic_DNA"/>
</dbReference>
<comment type="caution">
    <text evidence="8">The sequence shown here is derived from an EMBL/GenBank/DDBJ whole genome shotgun (WGS) entry which is preliminary data.</text>
</comment>
<protein>
    <recommendedName>
        <fullName evidence="4 6">dTDP-4-dehydrorhamnose reductase</fullName>
        <ecNumber evidence="3 6">1.1.1.133</ecNumber>
    </recommendedName>
</protein>
<dbReference type="InterPro" id="IPR005913">
    <property type="entry name" value="dTDP_dehydrorham_reduct"/>
</dbReference>
<dbReference type="EC" id="1.1.1.133" evidence="3 6"/>
<evidence type="ECO:0000256" key="5">
    <source>
        <dbReference type="ARBA" id="ARBA00048200"/>
    </source>
</evidence>
<feature type="domain" description="RmlD-like substrate binding" evidence="7">
    <location>
        <begin position="31"/>
        <end position="317"/>
    </location>
</feature>
<sequence>MAIFTGRSKMLGGTEKVSQKEQFFYGLVQQQVLVTGAGGQLGSALRALTGMMNLPYRFFFTGAGELDITDRAQVEAFVAGRQIRYILNCAAYTAVDRAESDREKAYAVNATGVENIALVAKQYGVKVIHISTDFVFDGSSDVPYSEESEAHPLSVYGETKLKGEQLLQAVGGEWIILRTSWLYSEYGSNFVKTMLQLMQEREQLTVVDDQRGSPTYAADLAEMMIHILQDTEENGWKSGIYHFSNRGETTWFGFAEAIRRMAGIESCKVIPITTDEYPTAARRPAYSMMDLSRICHTFRVEIPTWEEALQRCIKKIQLAES</sequence>
<evidence type="ECO:0000256" key="6">
    <source>
        <dbReference type="RuleBase" id="RU364082"/>
    </source>
</evidence>
<evidence type="ECO:0000256" key="1">
    <source>
        <dbReference type="ARBA" id="ARBA00004781"/>
    </source>
</evidence>
<keyword evidence="6" id="KW-0521">NADP</keyword>
<dbReference type="GO" id="GO:0019305">
    <property type="term" value="P:dTDP-rhamnose biosynthetic process"/>
    <property type="evidence" value="ECO:0007669"/>
    <property type="project" value="UniProtKB-UniPathway"/>
</dbReference>
<dbReference type="UniPathway" id="UPA00124"/>
<proteinExistence type="inferred from homology"/>
<dbReference type="CDD" id="cd05254">
    <property type="entry name" value="dTDP_HR_like_SDR_e"/>
    <property type="match status" value="1"/>
</dbReference>
<evidence type="ECO:0000313" key="9">
    <source>
        <dbReference type="Proteomes" id="UP000053860"/>
    </source>
</evidence>
<dbReference type="Proteomes" id="UP000053860">
    <property type="component" value="Unassembled WGS sequence"/>
</dbReference>
<keyword evidence="6" id="KW-0560">Oxidoreductase</keyword>
<dbReference type="Pfam" id="PF04321">
    <property type="entry name" value="RmlD_sub_bind"/>
    <property type="match status" value="1"/>
</dbReference>
<evidence type="ECO:0000256" key="2">
    <source>
        <dbReference type="ARBA" id="ARBA00010944"/>
    </source>
</evidence>
<dbReference type="Gene3D" id="3.90.25.10">
    <property type="entry name" value="UDP-galactose 4-epimerase, domain 1"/>
    <property type="match status" value="1"/>
</dbReference>
<comment type="pathway">
    <text evidence="1 6">Carbohydrate biosynthesis; dTDP-L-rhamnose biosynthesis.</text>
</comment>